<keyword evidence="2" id="KW-0217">Developmental protein</keyword>
<dbReference type="GO" id="GO:0009908">
    <property type="term" value="P:flower development"/>
    <property type="evidence" value="ECO:0007669"/>
    <property type="project" value="UniProtKB-KW"/>
</dbReference>
<evidence type="ECO:0000256" key="3">
    <source>
        <dbReference type="ARBA" id="ARBA00022782"/>
    </source>
</evidence>
<dbReference type="PANTHER" id="PTHR33405">
    <property type="entry name" value="PROTEIN FLX-LIKE 2"/>
    <property type="match status" value="1"/>
</dbReference>
<dbReference type="Proteomes" id="UP001370490">
    <property type="component" value="Unassembled WGS sequence"/>
</dbReference>
<evidence type="ECO:0000313" key="9">
    <source>
        <dbReference type="Proteomes" id="UP001370490"/>
    </source>
</evidence>
<feature type="region of interest" description="Disordered" evidence="7">
    <location>
        <begin position="231"/>
        <end position="266"/>
    </location>
</feature>
<evidence type="ECO:0000256" key="6">
    <source>
        <dbReference type="SAM" id="Coils"/>
    </source>
</evidence>
<sequence>MAGRRIPPALEGRAIQAPGMMRHGPLPMLGPGGHHPLEPHPSELAANKLAIQVEEIERLAGENQRLVAAHVALRDDLAASQEEIQKIRAHIRSIQTESDIQIRVLLEKIGKMEGDIRVGESVRKDLQQAHMEAQSLMAARQELTARVQEATQGLQRAHAAAKQLPEMHAELDSLKQELQKLRATFEHEKGKNLEQVVEMQAMEKNLFDMAREMEKMRAEVLHAENRAHTPNSYGGPYMNPDPANPHTAPPQPSMQGGGPYADPYGRPFGMPPEGMYSFSVGPVPPVPVPFPVPLGGPVPGPGANVAWGAPYSK</sequence>
<dbReference type="PANTHER" id="PTHR33405:SF18">
    <property type="entry name" value="PROTEIN FLX-LIKE 4"/>
    <property type="match status" value="1"/>
</dbReference>
<protein>
    <recommendedName>
        <fullName evidence="10">Protein FLX-like 4</fullName>
    </recommendedName>
</protein>
<keyword evidence="9" id="KW-1185">Reference proteome</keyword>
<proteinExistence type="inferred from homology"/>
<evidence type="ECO:0000313" key="8">
    <source>
        <dbReference type="EMBL" id="KAK6944295.1"/>
    </source>
</evidence>
<comment type="similarity">
    <text evidence="1">Belongs to the FLX family.</text>
</comment>
<evidence type="ECO:0000256" key="2">
    <source>
        <dbReference type="ARBA" id="ARBA00022473"/>
    </source>
</evidence>
<dbReference type="GO" id="GO:0030154">
    <property type="term" value="P:cell differentiation"/>
    <property type="evidence" value="ECO:0007669"/>
    <property type="project" value="UniProtKB-KW"/>
</dbReference>
<reference evidence="8 9" key="1">
    <citation type="submission" date="2023-12" db="EMBL/GenBank/DDBJ databases">
        <title>A high-quality genome assembly for Dillenia turbinata (Dilleniales).</title>
        <authorList>
            <person name="Chanderbali A."/>
        </authorList>
    </citation>
    <scope>NUCLEOTIDE SEQUENCE [LARGE SCALE GENOMIC DNA]</scope>
    <source>
        <strain evidence="8">LSX21</strain>
        <tissue evidence="8">Leaf</tissue>
    </source>
</reference>
<dbReference type="InterPro" id="IPR040353">
    <property type="entry name" value="FLX/FLX-like"/>
</dbReference>
<feature type="coiled-coil region" evidence="6">
    <location>
        <begin position="126"/>
        <end position="226"/>
    </location>
</feature>
<evidence type="ECO:0000256" key="1">
    <source>
        <dbReference type="ARBA" id="ARBA00005405"/>
    </source>
</evidence>
<keyword evidence="3" id="KW-0221">Differentiation</keyword>
<organism evidence="8 9">
    <name type="scientific">Dillenia turbinata</name>
    <dbReference type="NCBI Taxonomy" id="194707"/>
    <lineage>
        <taxon>Eukaryota</taxon>
        <taxon>Viridiplantae</taxon>
        <taxon>Streptophyta</taxon>
        <taxon>Embryophyta</taxon>
        <taxon>Tracheophyta</taxon>
        <taxon>Spermatophyta</taxon>
        <taxon>Magnoliopsida</taxon>
        <taxon>eudicotyledons</taxon>
        <taxon>Gunneridae</taxon>
        <taxon>Pentapetalae</taxon>
        <taxon>Dilleniales</taxon>
        <taxon>Dilleniaceae</taxon>
        <taxon>Dillenia</taxon>
    </lineage>
</organism>
<comment type="caution">
    <text evidence="8">The sequence shown here is derived from an EMBL/GenBank/DDBJ whole genome shotgun (WGS) entry which is preliminary data.</text>
</comment>
<name>A0AAN8ZSZ2_9MAGN</name>
<keyword evidence="5" id="KW-0287">Flowering</keyword>
<evidence type="ECO:0000256" key="7">
    <source>
        <dbReference type="SAM" id="MobiDB-lite"/>
    </source>
</evidence>
<dbReference type="EMBL" id="JBAMMX010000003">
    <property type="protein sequence ID" value="KAK6944295.1"/>
    <property type="molecule type" value="Genomic_DNA"/>
</dbReference>
<evidence type="ECO:0000256" key="4">
    <source>
        <dbReference type="ARBA" id="ARBA00023054"/>
    </source>
</evidence>
<keyword evidence="4 6" id="KW-0175">Coiled coil</keyword>
<gene>
    <name evidence="8" type="ORF">RJ641_025397</name>
</gene>
<evidence type="ECO:0008006" key="10">
    <source>
        <dbReference type="Google" id="ProtNLM"/>
    </source>
</evidence>
<accession>A0AAN8ZSZ2</accession>
<dbReference type="AlphaFoldDB" id="A0AAN8ZSZ2"/>
<evidence type="ECO:0000256" key="5">
    <source>
        <dbReference type="ARBA" id="ARBA00023089"/>
    </source>
</evidence>